<evidence type="ECO:0000313" key="3">
    <source>
        <dbReference type="Proteomes" id="UP000184170"/>
    </source>
</evidence>
<keyword evidence="3" id="KW-1185">Reference proteome</keyword>
<dbReference type="PANTHER" id="PTHR39966">
    <property type="entry name" value="BLL2471 PROTEIN-RELATED"/>
    <property type="match status" value="1"/>
</dbReference>
<name>A0A1M4ZF69_9GAMM</name>
<dbReference type="EMBL" id="FQVA01000001">
    <property type="protein sequence ID" value="SHF16693.1"/>
    <property type="molecule type" value="Genomic_DNA"/>
</dbReference>
<dbReference type="GO" id="GO:0005886">
    <property type="term" value="C:plasma membrane"/>
    <property type="evidence" value="ECO:0007669"/>
    <property type="project" value="TreeGrafter"/>
</dbReference>
<dbReference type="AlphaFoldDB" id="A0A1M4ZF69"/>
<dbReference type="PANTHER" id="PTHR39966:SF1">
    <property type="entry name" value="HEMERYTHRIN-LIKE DOMAIN-CONTAINING PROTEIN"/>
    <property type="match status" value="1"/>
</dbReference>
<reference evidence="3" key="1">
    <citation type="submission" date="2016-11" db="EMBL/GenBank/DDBJ databases">
        <authorList>
            <person name="Varghese N."/>
            <person name="Submissions S."/>
        </authorList>
    </citation>
    <scope>NUCLEOTIDE SEQUENCE [LARGE SCALE GENOMIC DNA]</scope>
    <source>
        <strain evidence="3">CGMCC 1.7063</strain>
    </source>
</reference>
<protein>
    <submittedName>
        <fullName evidence="2">Hemerythrin-like domain-containing protein</fullName>
    </submittedName>
</protein>
<dbReference type="STRING" id="494016.SAMN04487965_1530"/>
<accession>A0A1M4ZF69</accession>
<sequence>MDAIYRQLCRDHKHMQQLLDAFEKLLHQLGRSDRDPATLSLILDALDYLSVYPDKWHHPTEELVFARLLTKPAHDRDAIYSAQMQHERIAAATKHMSGLFYAVANDSAVERHTLVDACTNYLQLQREHMELENRVIFPQIELYLTDTDWDAIRTQIGTQQDPLFNDDTRKTYESLRQHLTEPQNPVIAVA</sequence>
<evidence type="ECO:0000313" key="2">
    <source>
        <dbReference type="EMBL" id="SHF16693.1"/>
    </source>
</evidence>
<organism evidence="2 3">
    <name type="scientific">Microbulbifer donghaiensis</name>
    <dbReference type="NCBI Taxonomy" id="494016"/>
    <lineage>
        <taxon>Bacteria</taxon>
        <taxon>Pseudomonadati</taxon>
        <taxon>Pseudomonadota</taxon>
        <taxon>Gammaproteobacteria</taxon>
        <taxon>Cellvibrionales</taxon>
        <taxon>Microbulbiferaceae</taxon>
        <taxon>Microbulbifer</taxon>
    </lineage>
</organism>
<dbReference type="InterPro" id="IPR012312">
    <property type="entry name" value="Hemerythrin-like"/>
</dbReference>
<dbReference type="Proteomes" id="UP000184170">
    <property type="component" value="Unassembled WGS sequence"/>
</dbReference>
<dbReference type="RefSeq" id="WP_073273296.1">
    <property type="nucleotide sequence ID" value="NZ_FQVA01000001.1"/>
</dbReference>
<gene>
    <name evidence="2" type="ORF">SAMN04487965_1530</name>
</gene>
<feature type="domain" description="Hemerythrin-like" evidence="1">
    <location>
        <begin position="4"/>
        <end position="140"/>
    </location>
</feature>
<dbReference type="Gene3D" id="1.20.120.520">
    <property type="entry name" value="nmb1532 protein domain like"/>
    <property type="match status" value="1"/>
</dbReference>
<dbReference type="Pfam" id="PF01814">
    <property type="entry name" value="Hemerythrin"/>
    <property type="match status" value="1"/>
</dbReference>
<evidence type="ECO:0000259" key="1">
    <source>
        <dbReference type="Pfam" id="PF01814"/>
    </source>
</evidence>
<dbReference type="OrthoDB" id="7349010at2"/>
<proteinExistence type="predicted"/>